<dbReference type="GO" id="GO:0070192">
    <property type="term" value="P:chromosome organization involved in meiotic cell cycle"/>
    <property type="evidence" value="ECO:0007669"/>
    <property type="project" value="TreeGrafter"/>
</dbReference>
<dbReference type="Proteomes" id="UP000053820">
    <property type="component" value="Unassembled WGS sequence"/>
</dbReference>
<evidence type="ECO:0000256" key="1">
    <source>
        <dbReference type="SAM" id="Coils"/>
    </source>
</evidence>
<gene>
    <name evidence="2" type="ORF">HYDPIDRAFT_31645</name>
</gene>
<dbReference type="PANTHER" id="PTHR18867">
    <property type="entry name" value="RAD50"/>
    <property type="match status" value="1"/>
</dbReference>
<dbReference type="GO" id="GO:0007004">
    <property type="term" value="P:telomere maintenance via telomerase"/>
    <property type="evidence" value="ECO:0007669"/>
    <property type="project" value="TreeGrafter"/>
</dbReference>
<organism evidence="2 3">
    <name type="scientific">Hydnomerulius pinastri MD-312</name>
    <dbReference type="NCBI Taxonomy" id="994086"/>
    <lineage>
        <taxon>Eukaryota</taxon>
        <taxon>Fungi</taxon>
        <taxon>Dikarya</taxon>
        <taxon>Basidiomycota</taxon>
        <taxon>Agaricomycotina</taxon>
        <taxon>Agaricomycetes</taxon>
        <taxon>Agaricomycetidae</taxon>
        <taxon>Boletales</taxon>
        <taxon>Boletales incertae sedis</taxon>
        <taxon>Leucogyrophana</taxon>
    </lineage>
</organism>
<dbReference type="OrthoDB" id="18797at2759"/>
<dbReference type="GO" id="GO:0000794">
    <property type="term" value="C:condensed nuclear chromosome"/>
    <property type="evidence" value="ECO:0007669"/>
    <property type="project" value="TreeGrafter"/>
</dbReference>
<evidence type="ECO:0000313" key="2">
    <source>
        <dbReference type="EMBL" id="KIJ61135.1"/>
    </source>
</evidence>
<dbReference type="GO" id="GO:0030870">
    <property type="term" value="C:Mre11 complex"/>
    <property type="evidence" value="ECO:0007669"/>
    <property type="project" value="TreeGrafter"/>
</dbReference>
<keyword evidence="1" id="KW-0175">Coiled coil</keyword>
<feature type="coiled-coil region" evidence="1">
    <location>
        <begin position="53"/>
        <end position="119"/>
    </location>
</feature>
<reference evidence="2 3" key="1">
    <citation type="submission" date="2014-04" db="EMBL/GenBank/DDBJ databases">
        <title>Evolutionary Origins and Diversification of the Mycorrhizal Mutualists.</title>
        <authorList>
            <consortium name="DOE Joint Genome Institute"/>
            <consortium name="Mycorrhizal Genomics Consortium"/>
            <person name="Kohler A."/>
            <person name="Kuo A."/>
            <person name="Nagy L.G."/>
            <person name="Floudas D."/>
            <person name="Copeland A."/>
            <person name="Barry K.W."/>
            <person name="Cichocki N."/>
            <person name="Veneault-Fourrey C."/>
            <person name="LaButti K."/>
            <person name="Lindquist E.A."/>
            <person name="Lipzen A."/>
            <person name="Lundell T."/>
            <person name="Morin E."/>
            <person name="Murat C."/>
            <person name="Riley R."/>
            <person name="Ohm R."/>
            <person name="Sun H."/>
            <person name="Tunlid A."/>
            <person name="Henrissat B."/>
            <person name="Grigoriev I.V."/>
            <person name="Hibbett D.S."/>
            <person name="Martin F."/>
        </authorList>
    </citation>
    <scope>NUCLEOTIDE SEQUENCE [LARGE SCALE GENOMIC DNA]</scope>
    <source>
        <strain evidence="2 3">MD-312</strain>
    </source>
</reference>
<proteinExistence type="predicted"/>
<keyword evidence="3" id="KW-1185">Reference proteome</keyword>
<accession>A0A0C9VT92</accession>
<dbReference type="GO" id="GO:0006302">
    <property type="term" value="P:double-strand break repair"/>
    <property type="evidence" value="ECO:0007669"/>
    <property type="project" value="TreeGrafter"/>
</dbReference>
<dbReference type="EMBL" id="KN839865">
    <property type="protein sequence ID" value="KIJ61135.1"/>
    <property type="molecule type" value="Genomic_DNA"/>
</dbReference>
<dbReference type="GO" id="GO:0000722">
    <property type="term" value="P:telomere maintenance via recombination"/>
    <property type="evidence" value="ECO:0007669"/>
    <property type="project" value="TreeGrafter"/>
</dbReference>
<dbReference type="HOGENOM" id="CLU_1366408_0_0_1"/>
<sequence length="200" mass="22405">MEDRRESLNTELRGLSLQADARARLDLKRGEMKSRAAEVKNTLEMSNSKFRKLVGTDARVETMEREIDRISREKEQELAEAESESAAVNKTLQTAETTLSQAKAQLKTKRDELKALDKILKDATEGGVPLNDALKEAQTEVSERTSETSNKAGMAQVYENLLKAGKSKKTCQACNRHMDDKELAVFEKYVPQGTDQEDVP</sequence>
<name>A0A0C9VT92_9AGAM</name>
<dbReference type="Gene3D" id="1.10.287.1490">
    <property type="match status" value="1"/>
</dbReference>
<dbReference type="GO" id="GO:0051880">
    <property type="term" value="F:G-quadruplex DNA binding"/>
    <property type="evidence" value="ECO:0007669"/>
    <property type="project" value="TreeGrafter"/>
</dbReference>
<dbReference type="AlphaFoldDB" id="A0A0C9VT92"/>
<dbReference type="GO" id="GO:0043047">
    <property type="term" value="F:single-stranded telomeric DNA binding"/>
    <property type="evidence" value="ECO:0007669"/>
    <property type="project" value="TreeGrafter"/>
</dbReference>
<protein>
    <submittedName>
        <fullName evidence="2">Uncharacterized protein</fullName>
    </submittedName>
</protein>
<dbReference type="GO" id="GO:0003691">
    <property type="term" value="F:double-stranded telomeric DNA binding"/>
    <property type="evidence" value="ECO:0007669"/>
    <property type="project" value="TreeGrafter"/>
</dbReference>
<evidence type="ECO:0000313" key="3">
    <source>
        <dbReference type="Proteomes" id="UP000053820"/>
    </source>
</evidence>
<dbReference type="PANTHER" id="PTHR18867:SF12">
    <property type="entry name" value="DNA REPAIR PROTEIN RAD50"/>
    <property type="match status" value="1"/>
</dbReference>